<protein>
    <submittedName>
        <fullName evidence="1">Uncharacterized protein</fullName>
    </submittedName>
</protein>
<name>A0A8T0I7D0_CERPU</name>
<evidence type="ECO:0000313" key="2">
    <source>
        <dbReference type="Proteomes" id="UP000822688"/>
    </source>
</evidence>
<dbReference type="PANTHER" id="PTHR14187">
    <property type="entry name" value="ALPHA KINASE/ELONGATION FACTOR 2 KINASE"/>
    <property type="match status" value="1"/>
</dbReference>
<evidence type="ECO:0000313" key="1">
    <source>
        <dbReference type="EMBL" id="KAG0579402.1"/>
    </source>
</evidence>
<proteinExistence type="predicted"/>
<sequence length="120" mass="13954">MKLTNGVEYCRSRFDIFVKKGDRVEVNTCVTKNYVPHGHGQTHMVFDLYSSSEQEPRYTEGDTVTKEGDFAISLPENYNTGELPRFDLSMFFGRSNIELRAWECIVEWRVQIKSVAWCCL</sequence>
<dbReference type="PANTHER" id="PTHR14187:SF5">
    <property type="entry name" value="HEAT SHOCK 70 KDA PROTEIN 12A"/>
    <property type="match status" value="1"/>
</dbReference>
<gene>
    <name evidence="1" type="ORF">KC19_4G095800</name>
</gene>
<organism evidence="1 2">
    <name type="scientific">Ceratodon purpureus</name>
    <name type="common">Fire moss</name>
    <name type="synonym">Dicranum purpureum</name>
    <dbReference type="NCBI Taxonomy" id="3225"/>
    <lineage>
        <taxon>Eukaryota</taxon>
        <taxon>Viridiplantae</taxon>
        <taxon>Streptophyta</taxon>
        <taxon>Embryophyta</taxon>
        <taxon>Bryophyta</taxon>
        <taxon>Bryophytina</taxon>
        <taxon>Bryopsida</taxon>
        <taxon>Dicranidae</taxon>
        <taxon>Pseudoditrichales</taxon>
        <taxon>Ditrichaceae</taxon>
        <taxon>Ceratodon</taxon>
    </lineage>
</organism>
<comment type="caution">
    <text evidence="1">The sequence shown here is derived from an EMBL/GenBank/DDBJ whole genome shotgun (WGS) entry which is preliminary data.</text>
</comment>
<dbReference type="AlphaFoldDB" id="A0A8T0I7D0"/>
<dbReference type="EMBL" id="CM026424">
    <property type="protein sequence ID" value="KAG0579402.1"/>
    <property type="molecule type" value="Genomic_DNA"/>
</dbReference>
<dbReference type="Proteomes" id="UP000822688">
    <property type="component" value="Chromosome 4"/>
</dbReference>
<reference evidence="1" key="1">
    <citation type="submission" date="2020-06" db="EMBL/GenBank/DDBJ databases">
        <title>WGS assembly of Ceratodon purpureus strain R40.</title>
        <authorList>
            <person name="Carey S.B."/>
            <person name="Jenkins J."/>
            <person name="Shu S."/>
            <person name="Lovell J.T."/>
            <person name="Sreedasyam A."/>
            <person name="Maumus F."/>
            <person name="Tiley G.P."/>
            <person name="Fernandez-Pozo N."/>
            <person name="Barry K."/>
            <person name="Chen C."/>
            <person name="Wang M."/>
            <person name="Lipzen A."/>
            <person name="Daum C."/>
            <person name="Saski C.A."/>
            <person name="Payton A.C."/>
            <person name="Mcbreen J.C."/>
            <person name="Conrad R.E."/>
            <person name="Kollar L.M."/>
            <person name="Olsson S."/>
            <person name="Huttunen S."/>
            <person name="Landis J.B."/>
            <person name="Wickett N.J."/>
            <person name="Johnson M.G."/>
            <person name="Rensing S.A."/>
            <person name="Grimwood J."/>
            <person name="Schmutz J."/>
            <person name="Mcdaniel S.F."/>
        </authorList>
    </citation>
    <scope>NUCLEOTIDE SEQUENCE</scope>
    <source>
        <strain evidence="1">R40</strain>
    </source>
</reference>
<keyword evidence="2" id="KW-1185">Reference proteome</keyword>
<accession>A0A8T0I7D0</accession>